<proteinExistence type="inferred from homology"/>
<reference evidence="10" key="1">
    <citation type="submission" date="2022-12" db="EMBL/GenBank/DDBJ databases">
        <authorList>
            <person name="Ruckert C."/>
            <person name="Busche T."/>
            <person name="Kalinowski J."/>
            <person name="Wittmann C."/>
        </authorList>
    </citation>
    <scope>NUCLEOTIDE SEQUENCE</scope>
    <source>
        <strain evidence="10">DSM 40467</strain>
    </source>
</reference>
<evidence type="ECO:0000256" key="1">
    <source>
        <dbReference type="ARBA" id="ARBA00004761"/>
    </source>
</evidence>
<dbReference type="CDD" id="cd02021">
    <property type="entry name" value="GntK"/>
    <property type="match status" value="1"/>
</dbReference>
<comment type="similarity">
    <text evidence="2 9">Belongs to the gluconokinase GntK/GntV family.</text>
</comment>
<dbReference type="InterPro" id="IPR027417">
    <property type="entry name" value="P-loop_NTPase"/>
</dbReference>
<evidence type="ECO:0000256" key="6">
    <source>
        <dbReference type="ARBA" id="ARBA00022777"/>
    </source>
</evidence>
<keyword evidence="5 9" id="KW-0547">Nucleotide-binding</keyword>
<keyword evidence="4 9" id="KW-0808">Transferase</keyword>
<keyword evidence="7 9" id="KW-0067">ATP-binding</keyword>
<dbReference type="NCBIfam" id="TIGR01313">
    <property type="entry name" value="therm_gnt_kin"/>
    <property type="match status" value="1"/>
</dbReference>
<gene>
    <name evidence="10" type="ORF">STRCI_005258</name>
</gene>
<comment type="pathway">
    <text evidence="1">Carbohydrate acid metabolism.</text>
</comment>
<dbReference type="EMBL" id="CP114413">
    <property type="protein sequence ID" value="WAZ23887.1"/>
    <property type="molecule type" value="Genomic_DNA"/>
</dbReference>
<evidence type="ECO:0000256" key="4">
    <source>
        <dbReference type="ARBA" id="ARBA00022679"/>
    </source>
</evidence>
<dbReference type="SUPFAM" id="SSF52540">
    <property type="entry name" value="P-loop containing nucleoside triphosphate hydrolases"/>
    <property type="match status" value="1"/>
</dbReference>
<accession>A0ABY7KLB0</accession>
<keyword evidence="11" id="KW-1185">Reference proteome</keyword>
<evidence type="ECO:0000256" key="9">
    <source>
        <dbReference type="RuleBase" id="RU363066"/>
    </source>
</evidence>
<dbReference type="EC" id="2.7.1.12" evidence="3 9"/>
<organism evidence="10 11">
    <name type="scientific">Streptomyces cinnabarinus</name>
    <dbReference type="NCBI Taxonomy" id="67287"/>
    <lineage>
        <taxon>Bacteria</taxon>
        <taxon>Bacillati</taxon>
        <taxon>Actinomycetota</taxon>
        <taxon>Actinomycetes</taxon>
        <taxon>Kitasatosporales</taxon>
        <taxon>Streptomycetaceae</taxon>
        <taxon>Streptomyces</taxon>
    </lineage>
</organism>
<dbReference type="RefSeq" id="WP_269661430.1">
    <property type="nucleotide sequence ID" value="NZ_CP114413.1"/>
</dbReference>
<evidence type="ECO:0000313" key="11">
    <source>
        <dbReference type="Proteomes" id="UP001164439"/>
    </source>
</evidence>
<comment type="catalytic activity">
    <reaction evidence="8 9">
        <text>D-gluconate + ATP = 6-phospho-D-gluconate + ADP + H(+)</text>
        <dbReference type="Rhea" id="RHEA:19433"/>
        <dbReference type="ChEBI" id="CHEBI:15378"/>
        <dbReference type="ChEBI" id="CHEBI:18391"/>
        <dbReference type="ChEBI" id="CHEBI:30616"/>
        <dbReference type="ChEBI" id="CHEBI:58759"/>
        <dbReference type="ChEBI" id="CHEBI:456216"/>
        <dbReference type="EC" id="2.7.1.12"/>
    </reaction>
</comment>
<evidence type="ECO:0000256" key="7">
    <source>
        <dbReference type="ARBA" id="ARBA00022840"/>
    </source>
</evidence>
<protein>
    <recommendedName>
        <fullName evidence="3 9">Gluconokinase</fullName>
        <ecNumber evidence="3 9">2.7.1.12</ecNumber>
    </recommendedName>
</protein>
<dbReference type="Pfam" id="PF13238">
    <property type="entry name" value="AAA_18"/>
    <property type="match status" value="1"/>
</dbReference>
<dbReference type="Gene3D" id="3.40.50.300">
    <property type="entry name" value="P-loop containing nucleotide triphosphate hydrolases"/>
    <property type="match status" value="1"/>
</dbReference>
<sequence>MPRTTEHRAPCIVVTGVAGTGKTTVARLLAQRMALPFAEGDDFHSPTAIAKMSAGTPLDDADRRPWLDSIGRWLHERDTAGSGGIVTCSALKRRYRDTLRAACPSVFFLHLTATRAQLLDRISKRTGHYMPTSLLDSQLATLEPLALDEHGATLDASPAPRTVADTATRLIPGPAR</sequence>
<evidence type="ECO:0000256" key="8">
    <source>
        <dbReference type="ARBA" id="ARBA00048090"/>
    </source>
</evidence>
<keyword evidence="6 9" id="KW-0418">Kinase</keyword>
<evidence type="ECO:0000313" key="10">
    <source>
        <dbReference type="EMBL" id="WAZ23887.1"/>
    </source>
</evidence>
<evidence type="ECO:0000256" key="2">
    <source>
        <dbReference type="ARBA" id="ARBA00008420"/>
    </source>
</evidence>
<evidence type="ECO:0000256" key="5">
    <source>
        <dbReference type="ARBA" id="ARBA00022741"/>
    </source>
</evidence>
<dbReference type="PANTHER" id="PTHR43442:SF3">
    <property type="entry name" value="GLUCONOKINASE-RELATED"/>
    <property type="match status" value="1"/>
</dbReference>
<name>A0ABY7KLB0_9ACTN</name>
<dbReference type="Proteomes" id="UP001164439">
    <property type="component" value="Chromosome"/>
</dbReference>
<evidence type="ECO:0000256" key="3">
    <source>
        <dbReference type="ARBA" id="ARBA00012054"/>
    </source>
</evidence>
<dbReference type="InterPro" id="IPR006001">
    <property type="entry name" value="Therm_gnt_kin"/>
</dbReference>
<dbReference type="PANTHER" id="PTHR43442">
    <property type="entry name" value="GLUCONOKINASE-RELATED"/>
    <property type="match status" value="1"/>
</dbReference>